<evidence type="ECO:0000313" key="4">
    <source>
        <dbReference type="Proteomes" id="UP000243200"/>
    </source>
</evidence>
<sequence>MSYKMGHSSFYFLFFFFFFFLTWYERAECLRMHKVKDGHIKNDTEVALENAKTGENAMGGGCTAAACEVGATVKGGDAKGEAATGGAANGGAAKGEEANGEKEVSAHVKDGKLQNVGSEKNGKNVESKEDESLKNIIVSEEAFESGKAVCEHVVIQSSQFKKFCTMTDLFKDIENLKNSNNKLYEDIINGSYESKDASSFKMLKDDGNKKIVMESDKHNPKFSMLFLYQKLCVGGIPLACANILKVDNIFDMNQSNANYNSSQEKIDVDDMEKDLTTEGGEQTGVEENISDLTDG</sequence>
<feature type="signal peptide" evidence="2">
    <location>
        <begin position="1"/>
        <end position="29"/>
    </location>
</feature>
<dbReference type="VEuPathDB" id="PlasmoDB:POWCR01_060005200"/>
<dbReference type="EMBL" id="LT594510">
    <property type="protein sequence ID" value="SBT76004.1"/>
    <property type="molecule type" value="Genomic_DNA"/>
</dbReference>
<dbReference type="Proteomes" id="UP000243200">
    <property type="component" value="Chromosome 6"/>
</dbReference>
<feature type="compositionally biased region" description="Basic and acidic residues" evidence="1">
    <location>
        <begin position="264"/>
        <end position="276"/>
    </location>
</feature>
<feature type="region of interest" description="Disordered" evidence="1">
    <location>
        <begin position="261"/>
        <end position="295"/>
    </location>
</feature>
<feature type="compositionally biased region" description="Low complexity" evidence="1">
    <location>
        <begin position="277"/>
        <end position="287"/>
    </location>
</feature>
<keyword evidence="2" id="KW-0732">Signal</keyword>
<dbReference type="OrthoDB" id="385873at2759"/>
<feature type="compositionally biased region" description="Basic and acidic residues" evidence="1">
    <location>
        <begin position="94"/>
        <end position="112"/>
    </location>
</feature>
<feature type="chain" id="PRO_5008677935" evidence="2">
    <location>
        <begin position="30"/>
        <end position="295"/>
    </location>
</feature>
<protein>
    <submittedName>
        <fullName evidence="3">Rhoptry neck protein 12, putative</fullName>
    </submittedName>
</protein>
<organism evidence="3 4">
    <name type="scientific">Plasmodium ovale</name>
    <name type="common">malaria parasite P. ovale</name>
    <dbReference type="NCBI Taxonomy" id="36330"/>
    <lineage>
        <taxon>Eukaryota</taxon>
        <taxon>Sar</taxon>
        <taxon>Alveolata</taxon>
        <taxon>Apicomplexa</taxon>
        <taxon>Aconoidasida</taxon>
        <taxon>Haemosporida</taxon>
        <taxon>Plasmodiidae</taxon>
        <taxon>Plasmodium</taxon>
        <taxon>Plasmodium (Plasmodium)</taxon>
    </lineage>
</organism>
<evidence type="ECO:0000313" key="3">
    <source>
        <dbReference type="EMBL" id="SBT76004.1"/>
    </source>
</evidence>
<feature type="region of interest" description="Disordered" evidence="1">
    <location>
        <begin position="81"/>
        <end position="128"/>
    </location>
</feature>
<dbReference type="VEuPathDB" id="PlasmoDB:PocGH01_06010200"/>
<dbReference type="AlphaFoldDB" id="A0A1C3KPJ7"/>
<evidence type="ECO:0000256" key="1">
    <source>
        <dbReference type="SAM" id="MobiDB-lite"/>
    </source>
</evidence>
<evidence type="ECO:0000256" key="2">
    <source>
        <dbReference type="SAM" id="SignalP"/>
    </source>
</evidence>
<name>A0A1C3KPJ7_PLAOA</name>
<proteinExistence type="predicted"/>
<reference evidence="3 4" key="1">
    <citation type="submission" date="2016-06" db="EMBL/GenBank/DDBJ databases">
        <authorList>
            <consortium name="Pathogen Informatics"/>
        </authorList>
    </citation>
    <scope>NUCLEOTIDE SEQUENCE [LARGE SCALE GENOMIC DNA]</scope>
    <source>
        <strain evidence="3">PowCR01</strain>
    </source>
</reference>
<accession>A0A1C3KPJ7</accession>
<gene>
    <name evidence="3" type="primary">RON12</name>
    <name evidence="3" type="ORF">POWCR01_060005200</name>
</gene>